<dbReference type="Pfam" id="PF00528">
    <property type="entry name" value="BPD_transp_1"/>
    <property type="match status" value="1"/>
</dbReference>
<feature type="domain" description="ABC transmembrane type-1" evidence="9">
    <location>
        <begin position="21"/>
        <end position="209"/>
    </location>
</feature>
<protein>
    <submittedName>
        <fullName evidence="10">Amino acid ABC transporter permease</fullName>
    </submittedName>
</protein>
<dbReference type="Gene3D" id="1.10.3720.10">
    <property type="entry name" value="MetI-like"/>
    <property type="match status" value="1"/>
</dbReference>
<feature type="transmembrane region" description="Helical" evidence="8">
    <location>
        <begin position="69"/>
        <end position="87"/>
    </location>
</feature>
<dbReference type="InterPro" id="IPR035906">
    <property type="entry name" value="MetI-like_sf"/>
</dbReference>
<reference evidence="10 11" key="1">
    <citation type="submission" date="2019-04" db="EMBL/GenBank/DDBJ databases">
        <title>Shimia ponticola sp. nov., isolated from seawater.</title>
        <authorList>
            <person name="Kim Y.-O."/>
            <person name="Yoon J.-H."/>
        </authorList>
    </citation>
    <scope>NUCLEOTIDE SEQUENCE [LARGE SCALE GENOMIC DNA]</scope>
    <source>
        <strain evidence="10 11">MYP11</strain>
    </source>
</reference>
<evidence type="ECO:0000256" key="6">
    <source>
        <dbReference type="ARBA" id="ARBA00022989"/>
    </source>
</evidence>
<dbReference type="Proteomes" id="UP000306602">
    <property type="component" value="Unassembled WGS sequence"/>
</dbReference>
<comment type="subcellular location">
    <subcellularLocation>
        <location evidence="1">Cell inner membrane</location>
        <topology evidence="1">Multi-pass membrane protein</topology>
    </subcellularLocation>
    <subcellularLocation>
        <location evidence="8">Cell membrane</location>
        <topology evidence="8">Multi-pass membrane protein</topology>
    </subcellularLocation>
</comment>
<evidence type="ECO:0000313" key="11">
    <source>
        <dbReference type="Proteomes" id="UP000306602"/>
    </source>
</evidence>
<dbReference type="NCBIfam" id="TIGR01726">
    <property type="entry name" value="HEQRo_perm_3TM"/>
    <property type="match status" value="1"/>
</dbReference>
<organism evidence="10 11">
    <name type="scientific">Aliishimia ponticola</name>
    <dbReference type="NCBI Taxonomy" id="2499833"/>
    <lineage>
        <taxon>Bacteria</taxon>
        <taxon>Pseudomonadati</taxon>
        <taxon>Pseudomonadota</taxon>
        <taxon>Alphaproteobacteria</taxon>
        <taxon>Rhodobacterales</taxon>
        <taxon>Paracoccaceae</taxon>
        <taxon>Aliishimia</taxon>
    </lineage>
</organism>
<gene>
    <name evidence="10" type="ORF">E4Z66_18135</name>
</gene>
<dbReference type="SUPFAM" id="SSF161098">
    <property type="entry name" value="MetI-like"/>
    <property type="match status" value="1"/>
</dbReference>
<comment type="similarity">
    <text evidence="2">Belongs to the binding-protein-dependent transport system permease family. HisMQ subfamily.</text>
</comment>
<evidence type="ECO:0000256" key="1">
    <source>
        <dbReference type="ARBA" id="ARBA00004429"/>
    </source>
</evidence>
<dbReference type="GO" id="GO:0043190">
    <property type="term" value="C:ATP-binding cassette (ABC) transporter complex"/>
    <property type="evidence" value="ECO:0007669"/>
    <property type="project" value="InterPro"/>
</dbReference>
<dbReference type="CDD" id="cd06261">
    <property type="entry name" value="TM_PBP2"/>
    <property type="match status" value="1"/>
</dbReference>
<feature type="transmembrane region" description="Helical" evidence="8">
    <location>
        <begin position="190"/>
        <end position="212"/>
    </location>
</feature>
<evidence type="ECO:0000259" key="9">
    <source>
        <dbReference type="PROSITE" id="PS50928"/>
    </source>
</evidence>
<evidence type="ECO:0000256" key="4">
    <source>
        <dbReference type="ARBA" id="ARBA00022475"/>
    </source>
</evidence>
<dbReference type="PROSITE" id="PS50928">
    <property type="entry name" value="ABC_TM1"/>
    <property type="match status" value="1"/>
</dbReference>
<dbReference type="OrthoDB" id="9814550at2"/>
<name>A0A4V3XJU3_9RHOB</name>
<accession>A0A4V3XJU3</accession>
<dbReference type="InterPro" id="IPR043429">
    <property type="entry name" value="ArtM/GltK/GlnP/TcyL/YhdX-like"/>
</dbReference>
<dbReference type="GO" id="GO:0022857">
    <property type="term" value="F:transmembrane transporter activity"/>
    <property type="evidence" value="ECO:0007669"/>
    <property type="project" value="InterPro"/>
</dbReference>
<dbReference type="EMBL" id="SRKY01000006">
    <property type="protein sequence ID" value="THH34363.1"/>
    <property type="molecule type" value="Genomic_DNA"/>
</dbReference>
<proteinExistence type="inferred from homology"/>
<keyword evidence="6 8" id="KW-1133">Transmembrane helix</keyword>
<keyword evidence="4" id="KW-1003">Cell membrane</keyword>
<feature type="transmembrane region" description="Helical" evidence="8">
    <location>
        <begin position="150"/>
        <end position="170"/>
    </location>
</feature>
<dbReference type="InterPro" id="IPR000515">
    <property type="entry name" value="MetI-like"/>
</dbReference>
<evidence type="ECO:0000256" key="7">
    <source>
        <dbReference type="ARBA" id="ARBA00023136"/>
    </source>
</evidence>
<keyword evidence="11" id="KW-1185">Reference proteome</keyword>
<evidence type="ECO:0000313" key="10">
    <source>
        <dbReference type="EMBL" id="THH34363.1"/>
    </source>
</evidence>
<sequence length="221" mass="23849">MSYEFSFKPVFRNIDLLLEGAVATLQFSVIAIGVGLVIGTIGAATKVWGPKPLGFIVSCYVDFIRNTPLLVQLFVVFFGLPSVGIGLSASQAAIIGLSIYAGAYTVEIVRAGIQAIPRSQIEAGLCLGMGPLQVFRHVIIFPALKVVYPALASQFILILLGSSLVSFISAKELFHAAAYLDSRTFLPFEIYLVVSFMYLAMTLGFRALFYVLGRFAFSGGN</sequence>
<evidence type="ECO:0000256" key="2">
    <source>
        <dbReference type="ARBA" id="ARBA00010072"/>
    </source>
</evidence>
<dbReference type="PANTHER" id="PTHR30614:SF35">
    <property type="entry name" value="ABC TRANSPORTER PERMEASE PROTEIN"/>
    <property type="match status" value="1"/>
</dbReference>
<evidence type="ECO:0000256" key="5">
    <source>
        <dbReference type="ARBA" id="ARBA00022692"/>
    </source>
</evidence>
<comment type="caution">
    <text evidence="10">The sequence shown here is derived from an EMBL/GenBank/DDBJ whole genome shotgun (WGS) entry which is preliminary data.</text>
</comment>
<keyword evidence="7 8" id="KW-0472">Membrane</keyword>
<keyword evidence="5 8" id="KW-0812">Transmembrane</keyword>
<dbReference type="InterPro" id="IPR010065">
    <property type="entry name" value="AA_ABC_transptr_permease_3TM"/>
</dbReference>
<evidence type="ECO:0000256" key="3">
    <source>
        <dbReference type="ARBA" id="ARBA00022448"/>
    </source>
</evidence>
<keyword evidence="3 8" id="KW-0813">Transport</keyword>
<dbReference type="PANTHER" id="PTHR30614">
    <property type="entry name" value="MEMBRANE COMPONENT OF AMINO ACID ABC TRANSPORTER"/>
    <property type="match status" value="1"/>
</dbReference>
<evidence type="ECO:0000256" key="8">
    <source>
        <dbReference type="RuleBase" id="RU363032"/>
    </source>
</evidence>
<dbReference type="GO" id="GO:0006865">
    <property type="term" value="P:amino acid transport"/>
    <property type="evidence" value="ECO:0007669"/>
    <property type="project" value="TreeGrafter"/>
</dbReference>
<dbReference type="RefSeq" id="WP_136464490.1">
    <property type="nucleotide sequence ID" value="NZ_SRKY01000006.1"/>
</dbReference>
<dbReference type="AlphaFoldDB" id="A0A4V3XJU3"/>
<feature type="transmembrane region" description="Helical" evidence="8">
    <location>
        <begin position="20"/>
        <end position="48"/>
    </location>
</feature>